<organism evidence="1 2">
    <name type="scientific">Glossina palpalis gambiensis</name>
    <dbReference type="NCBI Taxonomy" id="67801"/>
    <lineage>
        <taxon>Eukaryota</taxon>
        <taxon>Metazoa</taxon>
        <taxon>Ecdysozoa</taxon>
        <taxon>Arthropoda</taxon>
        <taxon>Hexapoda</taxon>
        <taxon>Insecta</taxon>
        <taxon>Pterygota</taxon>
        <taxon>Neoptera</taxon>
        <taxon>Endopterygota</taxon>
        <taxon>Diptera</taxon>
        <taxon>Brachycera</taxon>
        <taxon>Muscomorpha</taxon>
        <taxon>Hippoboscoidea</taxon>
        <taxon>Glossinidae</taxon>
        <taxon>Glossina</taxon>
    </lineage>
</organism>
<evidence type="ECO:0000313" key="2">
    <source>
        <dbReference type="Proteomes" id="UP000092460"/>
    </source>
</evidence>
<keyword evidence="2" id="KW-1185">Reference proteome</keyword>
<protein>
    <submittedName>
        <fullName evidence="1">Uncharacterized protein</fullName>
    </submittedName>
</protein>
<dbReference type="Proteomes" id="UP000092460">
    <property type="component" value="Unassembled WGS sequence"/>
</dbReference>
<evidence type="ECO:0000313" key="1">
    <source>
        <dbReference type="EnsemblMetazoa" id="GPPI007226-PA"/>
    </source>
</evidence>
<dbReference type="VEuPathDB" id="VectorBase:GPPI007226"/>
<reference evidence="1" key="2">
    <citation type="submission" date="2020-05" db="UniProtKB">
        <authorList>
            <consortium name="EnsemblMetazoa"/>
        </authorList>
    </citation>
    <scope>IDENTIFICATION</scope>
    <source>
        <strain evidence="1">IAEA</strain>
    </source>
</reference>
<accession>A0A1B0ASQ4</accession>
<dbReference type="EMBL" id="JXJN01002923">
    <property type="status" value="NOT_ANNOTATED_CDS"/>
    <property type="molecule type" value="Genomic_DNA"/>
</dbReference>
<sequence length="110" mass="12035">MFSAIRMPAALLALHLQVRFFTWSVSKTFTFLPKSVTAETVGLGVIYDPLFISPSTIRYNDFDDDISNTSSSSSSSSSISISISSNKSSRYSFCCGHNAVFDCNEAVVRV</sequence>
<dbReference type="AlphaFoldDB" id="A0A1B0ASQ4"/>
<dbReference type="EMBL" id="JXJN01002922">
    <property type="status" value="NOT_ANNOTATED_CDS"/>
    <property type="molecule type" value="Genomic_DNA"/>
</dbReference>
<proteinExistence type="predicted"/>
<dbReference type="EnsemblMetazoa" id="GPPI007226-RA">
    <property type="protein sequence ID" value="GPPI007226-PA"/>
    <property type="gene ID" value="GPPI007226"/>
</dbReference>
<reference evidence="2" key="1">
    <citation type="submission" date="2015-01" db="EMBL/GenBank/DDBJ databases">
        <authorList>
            <person name="Aksoy S."/>
            <person name="Warren W."/>
            <person name="Wilson R.K."/>
        </authorList>
    </citation>
    <scope>NUCLEOTIDE SEQUENCE [LARGE SCALE GENOMIC DNA]</scope>
    <source>
        <strain evidence="2">IAEA</strain>
    </source>
</reference>
<name>A0A1B0ASQ4_9MUSC</name>